<name>A0A0S2HZ31_9BACT</name>
<evidence type="ECO:0000313" key="1">
    <source>
        <dbReference type="EMBL" id="ALO15311.1"/>
    </source>
</evidence>
<gene>
    <name evidence="1" type="ORF">L21SP5_01668</name>
</gene>
<dbReference type="STRING" id="1307839.L21SP5_01668"/>
<protein>
    <submittedName>
        <fullName evidence="1">Uncharacterized protein</fullName>
    </submittedName>
</protein>
<dbReference type="Proteomes" id="UP000064893">
    <property type="component" value="Chromosome"/>
</dbReference>
<organism evidence="1 2">
    <name type="scientific">Salinivirga cyanobacteriivorans</name>
    <dbReference type="NCBI Taxonomy" id="1307839"/>
    <lineage>
        <taxon>Bacteria</taxon>
        <taxon>Pseudomonadati</taxon>
        <taxon>Bacteroidota</taxon>
        <taxon>Bacteroidia</taxon>
        <taxon>Bacteroidales</taxon>
        <taxon>Salinivirgaceae</taxon>
        <taxon>Salinivirga</taxon>
    </lineage>
</organism>
<evidence type="ECO:0000313" key="2">
    <source>
        <dbReference type="Proteomes" id="UP000064893"/>
    </source>
</evidence>
<keyword evidence="2" id="KW-1185">Reference proteome</keyword>
<proteinExistence type="predicted"/>
<dbReference type="RefSeq" id="WP_057952779.1">
    <property type="nucleotide sequence ID" value="NZ_CP013118.1"/>
</dbReference>
<dbReference type="AlphaFoldDB" id="A0A0S2HZ31"/>
<reference evidence="1 2" key="1">
    <citation type="submission" date="2015-11" db="EMBL/GenBank/DDBJ databases">
        <title>Description and complete genome sequence of a novel strain predominating in hypersaline microbial mats and representing a new family of the Bacteriodetes phylum.</title>
        <authorList>
            <person name="Spring S."/>
            <person name="Bunk B."/>
            <person name="Sproer C."/>
            <person name="Klenk H.-P."/>
        </authorList>
    </citation>
    <scope>NUCLEOTIDE SEQUENCE [LARGE SCALE GENOMIC DNA]</scope>
    <source>
        <strain evidence="1 2">L21-Spi-D4</strain>
    </source>
</reference>
<accession>A0A0S2HZ31</accession>
<sequence length="173" mass="20235">MKIIQITLFFFIVISFNQGLAQKCRYEKNEIDAVTEMVVKRTEPVEITEVNDQPLFMKAQCIGENKYLKVRYYRYNSFTINASEPFEIIFADQTSVELQARDMPETESSGGFMKVSSLLIFNLSKEQYQMLLDKPAVQIKYFIDGGGYIRKDIRKRYQGDIQYIMRCILLDAD</sequence>
<dbReference type="KEGG" id="blq:L21SP5_01668"/>
<dbReference type="EMBL" id="CP013118">
    <property type="protein sequence ID" value="ALO15311.1"/>
    <property type="molecule type" value="Genomic_DNA"/>
</dbReference>